<organism evidence="1 2">
    <name type="scientific">Cryptotermes secundus</name>
    <dbReference type="NCBI Taxonomy" id="105785"/>
    <lineage>
        <taxon>Eukaryota</taxon>
        <taxon>Metazoa</taxon>
        <taxon>Ecdysozoa</taxon>
        <taxon>Arthropoda</taxon>
        <taxon>Hexapoda</taxon>
        <taxon>Insecta</taxon>
        <taxon>Pterygota</taxon>
        <taxon>Neoptera</taxon>
        <taxon>Polyneoptera</taxon>
        <taxon>Dictyoptera</taxon>
        <taxon>Blattodea</taxon>
        <taxon>Blattoidea</taxon>
        <taxon>Termitoidae</taxon>
        <taxon>Kalotermitidae</taxon>
        <taxon>Cryptotermitinae</taxon>
        <taxon>Cryptotermes</taxon>
    </lineage>
</organism>
<dbReference type="PANTHER" id="PTHR46060:SF1">
    <property type="entry name" value="MARINER MOS1 TRANSPOSASE-LIKE PROTEIN"/>
    <property type="match status" value="1"/>
</dbReference>
<feature type="non-terminal residue" evidence="1">
    <location>
        <position position="1"/>
    </location>
</feature>
<evidence type="ECO:0000313" key="2">
    <source>
        <dbReference type="Proteomes" id="UP000235965"/>
    </source>
</evidence>
<dbReference type="STRING" id="105785.A0A2J7R5U3"/>
<name>A0A2J7R5U3_9NEOP</name>
<dbReference type="Gene3D" id="3.30.420.10">
    <property type="entry name" value="Ribonuclease H-like superfamily/Ribonuclease H"/>
    <property type="match status" value="1"/>
</dbReference>
<dbReference type="Proteomes" id="UP000235965">
    <property type="component" value="Unassembled WGS sequence"/>
</dbReference>
<accession>A0A2J7R5U3</accession>
<dbReference type="PANTHER" id="PTHR46060">
    <property type="entry name" value="MARINER MOS1 TRANSPOSASE-LIKE PROTEIN"/>
    <property type="match status" value="1"/>
</dbReference>
<dbReference type="InterPro" id="IPR052709">
    <property type="entry name" value="Transposase-MT_Hybrid"/>
</dbReference>
<protein>
    <recommendedName>
        <fullName evidence="3">Histone-lysine N-methyltransferase SETMAR</fullName>
    </recommendedName>
</protein>
<dbReference type="AlphaFoldDB" id="A0A2J7R5U3"/>
<dbReference type="InterPro" id="IPR036397">
    <property type="entry name" value="RNaseH_sf"/>
</dbReference>
<evidence type="ECO:0008006" key="3">
    <source>
        <dbReference type="Google" id="ProtNLM"/>
    </source>
</evidence>
<dbReference type="GO" id="GO:0003676">
    <property type="term" value="F:nucleic acid binding"/>
    <property type="evidence" value="ECO:0007669"/>
    <property type="project" value="InterPro"/>
</dbReference>
<reference evidence="1 2" key="1">
    <citation type="submission" date="2017-12" db="EMBL/GenBank/DDBJ databases">
        <title>Hemimetabolous genomes reveal molecular basis of termite eusociality.</title>
        <authorList>
            <person name="Harrison M.C."/>
            <person name="Jongepier E."/>
            <person name="Robertson H.M."/>
            <person name="Arning N."/>
            <person name="Bitard-Feildel T."/>
            <person name="Chao H."/>
            <person name="Childers C.P."/>
            <person name="Dinh H."/>
            <person name="Doddapaneni H."/>
            <person name="Dugan S."/>
            <person name="Gowin J."/>
            <person name="Greiner C."/>
            <person name="Han Y."/>
            <person name="Hu H."/>
            <person name="Hughes D.S.T."/>
            <person name="Huylmans A.-K."/>
            <person name="Kemena C."/>
            <person name="Kremer L.P.M."/>
            <person name="Lee S.L."/>
            <person name="Lopez-Ezquerra A."/>
            <person name="Mallet L."/>
            <person name="Monroy-Kuhn J.M."/>
            <person name="Moser A."/>
            <person name="Murali S.C."/>
            <person name="Muzny D.M."/>
            <person name="Otani S."/>
            <person name="Piulachs M.-D."/>
            <person name="Poelchau M."/>
            <person name="Qu J."/>
            <person name="Schaub F."/>
            <person name="Wada-Katsumata A."/>
            <person name="Worley K.C."/>
            <person name="Xie Q."/>
            <person name="Ylla G."/>
            <person name="Poulsen M."/>
            <person name="Gibbs R.A."/>
            <person name="Schal C."/>
            <person name="Richards S."/>
            <person name="Belles X."/>
            <person name="Korb J."/>
            <person name="Bornberg-Bauer E."/>
        </authorList>
    </citation>
    <scope>NUCLEOTIDE SEQUENCE [LARGE SCALE GENOMIC DNA]</scope>
    <source>
        <tissue evidence="1">Whole body</tissue>
    </source>
</reference>
<proteinExistence type="predicted"/>
<gene>
    <name evidence="1" type="ORF">B7P43_G10642</name>
</gene>
<dbReference type="InParanoid" id="A0A2J7R5U3"/>
<keyword evidence="2" id="KW-1185">Reference proteome</keyword>
<evidence type="ECO:0000313" key="1">
    <source>
        <dbReference type="EMBL" id="PNF36206.1"/>
    </source>
</evidence>
<comment type="caution">
    <text evidence="1">The sequence shown here is derived from an EMBL/GenBank/DDBJ whole genome shotgun (WGS) entry which is preliminary data.</text>
</comment>
<dbReference type="EMBL" id="NEVH01006989">
    <property type="protein sequence ID" value="PNF36206.1"/>
    <property type="molecule type" value="Genomic_DNA"/>
</dbReference>
<sequence length="91" mass="10612">NARPHMAYIVQEFLAKNKMAVAPHPPYSPDLAPCDFFLFPKMKIKLIQAETQTVLNTLTKKNFQDAFEKWQKQWDRCMRSQGDYFEGDGAE</sequence>